<sequence length="353" mass="37619">MSDDSPLWASIARAASEAVRLAQNAVEELSGAFIGKEQRRARWPVPSRLLAGPVIPAPYIRPPGHRFVWQDAYMASCAVSVAKALTTHDTPPATICTAVLMVGLHMRPAGYRQHQVAMNSHRVLHHREWRRLGSSILLHADLPHLVNNCTGLVLEGAPLEARLGTPRFLCLLASLGLTSQALYLAVTRLAADCLPNSSLAGSYFNTFTVGFSGVVMALKVMAGYMREADLAASRIAPSEEFALTGGRLAAWPSLMMSQFLVPGASLVGHLCGLAAGVLHVHAGALLGRLRRRRRSGGGGRRLRDGRLVPALGPQDLGTGRHPGLGWLDVGSHVVLGVAACLAARYGGIAQVKR</sequence>
<keyword evidence="7 8" id="KW-0472">Membrane</keyword>
<evidence type="ECO:0000256" key="5">
    <source>
        <dbReference type="ARBA" id="ARBA00022801"/>
    </source>
</evidence>
<reference evidence="10" key="2">
    <citation type="submission" date="2020-11" db="EMBL/GenBank/DDBJ databases">
        <authorList>
            <person name="Cecchin M."/>
            <person name="Marcolungo L."/>
            <person name="Rossato M."/>
            <person name="Girolomoni L."/>
            <person name="Cosentino E."/>
            <person name="Cuine S."/>
            <person name="Li-Beisson Y."/>
            <person name="Delledonne M."/>
            <person name="Ballottari M."/>
        </authorList>
    </citation>
    <scope>NUCLEOTIDE SEQUENCE</scope>
    <source>
        <strain evidence="10">211/11P</strain>
        <tissue evidence="10">Whole cell</tissue>
    </source>
</reference>
<gene>
    <name evidence="10" type="ORF">D9Q98_000260</name>
</gene>
<keyword evidence="5" id="KW-0378">Hydrolase</keyword>
<dbReference type="PANTHER" id="PTHR43066">
    <property type="entry name" value="RHOMBOID-RELATED PROTEIN"/>
    <property type="match status" value="1"/>
</dbReference>
<keyword evidence="4 8" id="KW-0812">Transmembrane</keyword>
<evidence type="ECO:0000256" key="1">
    <source>
        <dbReference type="ARBA" id="ARBA00004141"/>
    </source>
</evidence>
<dbReference type="SUPFAM" id="SSF144091">
    <property type="entry name" value="Rhomboid-like"/>
    <property type="match status" value="1"/>
</dbReference>
<organism evidence="10 11">
    <name type="scientific">Chlorella vulgaris</name>
    <name type="common">Green alga</name>
    <dbReference type="NCBI Taxonomy" id="3077"/>
    <lineage>
        <taxon>Eukaryota</taxon>
        <taxon>Viridiplantae</taxon>
        <taxon>Chlorophyta</taxon>
        <taxon>core chlorophytes</taxon>
        <taxon>Trebouxiophyceae</taxon>
        <taxon>Chlorellales</taxon>
        <taxon>Chlorellaceae</taxon>
        <taxon>Chlorella clade</taxon>
        <taxon>Chlorella</taxon>
    </lineage>
</organism>
<dbReference type="PANTHER" id="PTHR43066:SF1">
    <property type="entry name" value="RHOMBOID PROTEIN 2"/>
    <property type="match status" value="1"/>
</dbReference>
<dbReference type="GO" id="GO:0016020">
    <property type="term" value="C:membrane"/>
    <property type="evidence" value="ECO:0007669"/>
    <property type="project" value="UniProtKB-SubCell"/>
</dbReference>
<dbReference type="EMBL" id="SIDB01000001">
    <property type="protein sequence ID" value="KAI3437813.1"/>
    <property type="molecule type" value="Genomic_DNA"/>
</dbReference>
<evidence type="ECO:0000259" key="9">
    <source>
        <dbReference type="Pfam" id="PF01694"/>
    </source>
</evidence>
<dbReference type="AlphaFoldDB" id="A0A9D4Z0Z7"/>
<name>A0A9D4Z0Z7_CHLVU</name>
<dbReference type="GO" id="GO:0004252">
    <property type="term" value="F:serine-type endopeptidase activity"/>
    <property type="evidence" value="ECO:0007669"/>
    <property type="project" value="InterPro"/>
</dbReference>
<reference evidence="10" key="1">
    <citation type="journal article" date="2019" name="Plant J.">
        <title>Chlorella vulgaris genome assembly and annotation reveals the molecular basis for metabolic acclimation to high light conditions.</title>
        <authorList>
            <person name="Cecchin M."/>
            <person name="Marcolungo L."/>
            <person name="Rossato M."/>
            <person name="Girolomoni L."/>
            <person name="Cosentino E."/>
            <person name="Cuine S."/>
            <person name="Li-Beisson Y."/>
            <person name="Delledonne M."/>
            <person name="Ballottari M."/>
        </authorList>
    </citation>
    <scope>NUCLEOTIDE SEQUENCE</scope>
    <source>
        <strain evidence="10">211/11P</strain>
    </source>
</reference>
<protein>
    <recommendedName>
        <fullName evidence="9">Peptidase S54 rhomboid domain-containing protein</fullName>
    </recommendedName>
</protein>
<keyword evidence="3" id="KW-0645">Protease</keyword>
<dbReference type="OrthoDB" id="496093at2759"/>
<evidence type="ECO:0000256" key="2">
    <source>
        <dbReference type="ARBA" id="ARBA00009045"/>
    </source>
</evidence>
<comment type="caution">
    <text evidence="10">The sequence shown here is derived from an EMBL/GenBank/DDBJ whole genome shotgun (WGS) entry which is preliminary data.</text>
</comment>
<evidence type="ECO:0000256" key="4">
    <source>
        <dbReference type="ARBA" id="ARBA00022692"/>
    </source>
</evidence>
<keyword evidence="11" id="KW-1185">Reference proteome</keyword>
<comment type="similarity">
    <text evidence="2">Belongs to the peptidase S54 family.</text>
</comment>
<dbReference type="Proteomes" id="UP001055712">
    <property type="component" value="Unassembled WGS sequence"/>
</dbReference>
<evidence type="ECO:0000256" key="6">
    <source>
        <dbReference type="ARBA" id="ARBA00022989"/>
    </source>
</evidence>
<evidence type="ECO:0000256" key="7">
    <source>
        <dbReference type="ARBA" id="ARBA00023136"/>
    </source>
</evidence>
<comment type="subcellular location">
    <subcellularLocation>
        <location evidence="1">Membrane</location>
        <topology evidence="1">Multi-pass membrane protein</topology>
    </subcellularLocation>
</comment>
<dbReference type="GO" id="GO:0006508">
    <property type="term" value="P:proteolysis"/>
    <property type="evidence" value="ECO:0007669"/>
    <property type="project" value="UniProtKB-KW"/>
</dbReference>
<feature type="transmembrane region" description="Helical" evidence="8">
    <location>
        <begin position="266"/>
        <end position="286"/>
    </location>
</feature>
<dbReference type="InterPro" id="IPR035952">
    <property type="entry name" value="Rhomboid-like_sf"/>
</dbReference>
<dbReference type="Pfam" id="PF01694">
    <property type="entry name" value="Rhomboid"/>
    <property type="match status" value="1"/>
</dbReference>
<feature type="domain" description="Peptidase S54 rhomboid" evidence="9">
    <location>
        <begin position="127"/>
        <end position="278"/>
    </location>
</feature>
<evidence type="ECO:0000313" key="11">
    <source>
        <dbReference type="Proteomes" id="UP001055712"/>
    </source>
</evidence>
<evidence type="ECO:0000256" key="8">
    <source>
        <dbReference type="SAM" id="Phobius"/>
    </source>
</evidence>
<accession>A0A9D4Z0Z7</accession>
<dbReference type="Gene3D" id="1.20.1540.10">
    <property type="entry name" value="Rhomboid-like"/>
    <property type="match status" value="1"/>
</dbReference>
<dbReference type="InterPro" id="IPR022764">
    <property type="entry name" value="Peptidase_S54_rhomboid_dom"/>
</dbReference>
<evidence type="ECO:0000313" key="10">
    <source>
        <dbReference type="EMBL" id="KAI3437813.1"/>
    </source>
</evidence>
<keyword evidence="6 8" id="KW-1133">Transmembrane helix</keyword>
<proteinExistence type="inferred from homology"/>
<evidence type="ECO:0000256" key="3">
    <source>
        <dbReference type="ARBA" id="ARBA00022670"/>
    </source>
</evidence>